<dbReference type="Proteomes" id="UP001152795">
    <property type="component" value="Unassembled WGS sequence"/>
</dbReference>
<name>A0A7D9LVY9_PARCT</name>
<protein>
    <submittedName>
        <fullName evidence="1">Uncharacterized protein</fullName>
    </submittedName>
</protein>
<accession>A0A7D9LVY9</accession>
<organism evidence="1 2">
    <name type="scientific">Paramuricea clavata</name>
    <name type="common">Red gorgonian</name>
    <name type="synonym">Violescent sea-whip</name>
    <dbReference type="NCBI Taxonomy" id="317549"/>
    <lineage>
        <taxon>Eukaryota</taxon>
        <taxon>Metazoa</taxon>
        <taxon>Cnidaria</taxon>
        <taxon>Anthozoa</taxon>
        <taxon>Octocorallia</taxon>
        <taxon>Malacalcyonacea</taxon>
        <taxon>Plexauridae</taxon>
        <taxon>Paramuricea</taxon>
    </lineage>
</organism>
<evidence type="ECO:0000313" key="1">
    <source>
        <dbReference type="EMBL" id="CAB4037519.1"/>
    </source>
</evidence>
<proteinExistence type="predicted"/>
<keyword evidence="2" id="KW-1185">Reference proteome</keyword>
<sequence>MVFQIAKVQKEYGKIRLVKRHVKVILAPSQHKDVFALEGRYCSMENVLTNLPVLVGIMEEQFR</sequence>
<evidence type="ECO:0000313" key="2">
    <source>
        <dbReference type="Proteomes" id="UP001152795"/>
    </source>
</evidence>
<dbReference type="AlphaFoldDB" id="A0A7D9LVY9"/>
<reference evidence="1" key="1">
    <citation type="submission" date="2020-04" db="EMBL/GenBank/DDBJ databases">
        <authorList>
            <person name="Alioto T."/>
            <person name="Alioto T."/>
            <person name="Gomez Garrido J."/>
        </authorList>
    </citation>
    <scope>NUCLEOTIDE SEQUENCE</scope>
    <source>
        <strain evidence="1">A484AB</strain>
    </source>
</reference>
<gene>
    <name evidence="1" type="ORF">PACLA_8A047023</name>
</gene>
<comment type="caution">
    <text evidence="1">The sequence shown here is derived from an EMBL/GenBank/DDBJ whole genome shotgun (WGS) entry which is preliminary data.</text>
</comment>
<dbReference type="EMBL" id="CACRXK020023179">
    <property type="protein sequence ID" value="CAB4037519.1"/>
    <property type="molecule type" value="Genomic_DNA"/>
</dbReference>